<protein>
    <submittedName>
        <fullName evidence="1">Uncharacterized protein</fullName>
    </submittedName>
</protein>
<comment type="caution">
    <text evidence="1">The sequence shown here is derived from an EMBL/GenBank/DDBJ whole genome shotgun (WGS) entry which is preliminary data.</text>
</comment>
<dbReference type="InParanoid" id="A0A1Y1YTV4"/>
<dbReference type="Proteomes" id="UP000193498">
    <property type="component" value="Unassembled WGS sequence"/>
</dbReference>
<dbReference type="PANTHER" id="PTHR35152">
    <property type="entry name" value="DOMAIN SIGNALLING PROTEIN, PUTATIVE (AFU_ORTHOLOGUE AFUA_5G11310)-RELATED"/>
    <property type="match status" value="1"/>
</dbReference>
<evidence type="ECO:0000313" key="2">
    <source>
        <dbReference type="Proteomes" id="UP000193498"/>
    </source>
</evidence>
<gene>
    <name evidence="1" type="ORF">K493DRAFT_347331</name>
</gene>
<sequence length="661" mass="76165">MSTLGFSTTNTTGATFEDSDSPNITISVRDLTRAKIAHLKIPQGTVIRKVVELCCDHFEYWDEWNYAIYCQTLNSWLNDAYSIESYPPETRQEARLFRTNGLQIGTFASHGCFTMDGLTDTLHQPILSRDPDEIMRSLPPKHNSFSNIFGKSYTSLKTKLRRDSLFLGALVFRSDHKVLQTSNGLLPTVLVADSFSSIKGDREFDEKSDDFVWILKASMDWENSNTSNTYNPLLHKQTKHHDSNVDLRLAYCEAADSLMRITPLPKLGMLYEHPLDLVQLSSKMLLSLQYVNDDSLPSIATESIKNGTLKWRSIESLDVEVYASCCTMFSQAWYLFNARYSRPSPGLYISLVHLQAVPSGLNILIPKDRKHTTPMIKIRDDSTLSKEEWETILSSRDEDVDENLKDDIQYTLQHSKNLTPAAQFRLQFLQGFIRLQQMARLQLSLKDLYDVETIELELPREPPSPNSPTIPKRPPFYPETARIILIVKPIRLLENNNILESYAHHPRLTMHSFKHFEALHHHLYNPKYEPYRRSMLGYLNHLNDARKGLLSSVKQLGLNDGQPGPMTKERVISTLKQKIQELNGTWSSISWSVRILEWDRNRHWEQKMGQHYYDNLGGIPHMTKGHSEHHRDESRNSTKTTYIPRGMVEDRSTYPADILYS</sequence>
<dbReference type="AlphaFoldDB" id="A0A1Y1YTV4"/>
<evidence type="ECO:0000313" key="1">
    <source>
        <dbReference type="EMBL" id="ORY01406.1"/>
    </source>
</evidence>
<proteinExistence type="predicted"/>
<name>A0A1Y1YTV4_9FUNG</name>
<dbReference type="OrthoDB" id="2428204at2759"/>
<accession>A0A1Y1YTV4</accession>
<dbReference type="PANTHER" id="PTHR35152:SF1">
    <property type="entry name" value="DOMAIN SIGNALLING PROTEIN, PUTATIVE (AFU_ORTHOLOGUE AFUA_5G11310)-RELATED"/>
    <property type="match status" value="1"/>
</dbReference>
<organism evidence="1 2">
    <name type="scientific">Basidiobolus meristosporus CBS 931.73</name>
    <dbReference type="NCBI Taxonomy" id="1314790"/>
    <lineage>
        <taxon>Eukaryota</taxon>
        <taxon>Fungi</taxon>
        <taxon>Fungi incertae sedis</taxon>
        <taxon>Zoopagomycota</taxon>
        <taxon>Entomophthoromycotina</taxon>
        <taxon>Basidiobolomycetes</taxon>
        <taxon>Basidiobolales</taxon>
        <taxon>Basidiobolaceae</taxon>
        <taxon>Basidiobolus</taxon>
    </lineage>
</organism>
<keyword evidence="2" id="KW-1185">Reference proteome</keyword>
<dbReference type="EMBL" id="MCFE01000070">
    <property type="protein sequence ID" value="ORY01406.1"/>
    <property type="molecule type" value="Genomic_DNA"/>
</dbReference>
<reference evidence="1 2" key="1">
    <citation type="submission" date="2016-07" db="EMBL/GenBank/DDBJ databases">
        <title>Pervasive Adenine N6-methylation of Active Genes in Fungi.</title>
        <authorList>
            <consortium name="DOE Joint Genome Institute"/>
            <person name="Mondo S.J."/>
            <person name="Dannebaum R.O."/>
            <person name="Kuo R.C."/>
            <person name="Labutti K."/>
            <person name="Haridas S."/>
            <person name="Kuo A."/>
            <person name="Salamov A."/>
            <person name="Ahrendt S.R."/>
            <person name="Lipzen A."/>
            <person name="Sullivan W."/>
            <person name="Andreopoulos W.B."/>
            <person name="Clum A."/>
            <person name="Lindquist E."/>
            <person name="Daum C."/>
            <person name="Ramamoorthy G.K."/>
            <person name="Gryganskyi A."/>
            <person name="Culley D."/>
            <person name="Magnuson J.K."/>
            <person name="James T.Y."/>
            <person name="O'Malley M.A."/>
            <person name="Stajich J.E."/>
            <person name="Spatafora J.W."/>
            <person name="Visel A."/>
            <person name="Grigoriev I.V."/>
        </authorList>
    </citation>
    <scope>NUCLEOTIDE SEQUENCE [LARGE SCALE GENOMIC DNA]</scope>
    <source>
        <strain evidence="1 2">CBS 931.73</strain>
    </source>
</reference>